<feature type="transmembrane region" description="Helical" evidence="1">
    <location>
        <begin position="161"/>
        <end position="179"/>
    </location>
</feature>
<name>A0A9P4QG22_9PLEO</name>
<feature type="transmembrane region" description="Helical" evidence="1">
    <location>
        <begin position="12"/>
        <end position="35"/>
    </location>
</feature>
<sequence length="634" mass="69369">MRPYTRKITLVASLVTVPIVVFTVTLCWLVFANLVNETSCPLPKLCPKHDILQSTGGYYYVDYPAARLVFIASWSSTISFSLISMLMTIFGYLMARRLLLHSETQGVETALPTPYQTSLLIRILSADALSLWDIGFDQVRAIFWLREQSTDSKQSGPSITILRRCLSFFIVCIFMSFLIQAADTYLHMVTEAVDMTQIKEVDVTEIQYSQGLAPWCLDRVGVGSLNNKNFWGCAISYSEPDGMEVYTMTNLSLWNDFDVGSASNYALNFTDEEGLQFAIIGPTLADPQIDWTATTIGVSTECAAVPRHACNLTDTDGGAWKSGYINAFDCGQGPGGVNMSGNMSTTMFAMHFYDFHKYLSEPPPFNQSGFLGEDTIYAKAANVTDDEEVFQNPWTHLSIVDIEEDTYRLPGSFSSDEGVWLFSGDVYYWMILVFWDITYTAIGGKIASMSRQKSNGSVAGMASMASSSAMGISSDILDRALARASSSAESPQQFIDRLAYGISQSFIVPIATQLSPRPALLAQRRISKVMTKIPTVAICLLVLANGLYALLGMGLAVLALIRTSPAVHQVQTRLSVTGLVAQLFEPERSRCAVGSESDLFSGSSGAGIAAVKRVGVKRTDTDGSVFVVNDSKEC</sequence>
<dbReference type="OrthoDB" id="3344043at2759"/>
<keyword evidence="1" id="KW-0812">Transmembrane</keyword>
<feature type="transmembrane region" description="Helical" evidence="1">
    <location>
        <begin position="426"/>
        <end position="444"/>
    </location>
</feature>
<dbReference type="AlphaFoldDB" id="A0A9P4QG22"/>
<evidence type="ECO:0000313" key="3">
    <source>
        <dbReference type="Proteomes" id="UP000799444"/>
    </source>
</evidence>
<evidence type="ECO:0000256" key="1">
    <source>
        <dbReference type="SAM" id="Phobius"/>
    </source>
</evidence>
<feature type="transmembrane region" description="Helical" evidence="1">
    <location>
        <begin position="68"/>
        <end position="93"/>
    </location>
</feature>
<keyword evidence="1" id="KW-1133">Transmembrane helix</keyword>
<protein>
    <submittedName>
        <fullName evidence="2">Uncharacterized protein</fullName>
    </submittedName>
</protein>
<keyword evidence="3" id="KW-1185">Reference proteome</keyword>
<proteinExistence type="predicted"/>
<organism evidence="2 3">
    <name type="scientific">Polyplosphaeria fusca</name>
    <dbReference type="NCBI Taxonomy" id="682080"/>
    <lineage>
        <taxon>Eukaryota</taxon>
        <taxon>Fungi</taxon>
        <taxon>Dikarya</taxon>
        <taxon>Ascomycota</taxon>
        <taxon>Pezizomycotina</taxon>
        <taxon>Dothideomycetes</taxon>
        <taxon>Pleosporomycetidae</taxon>
        <taxon>Pleosporales</taxon>
        <taxon>Tetraplosphaeriaceae</taxon>
        <taxon>Polyplosphaeria</taxon>
    </lineage>
</organism>
<evidence type="ECO:0000313" key="2">
    <source>
        <dbReference type="EMBL" id="KAF2726617.1"/>
    </source>
</evidence>
<feature type="transmembrane region" description="Helical" evidence="1">
    <location>
        <begin position="533"/>
        <end position="561"/>
    </location>
</feature>
<dbReference type="Proteomes" id="UP000799444">
    <property type="component" value="Unassembled WGS sequence"/>
</dbReference>
<accession>A0A9P4QG22</accession>
<reference evidence="2" key="1">
    <citation type="journal article" date="2020" name="Stud. Mycol.">
        <title>101 Dothideomycetes genomes: a test case for predicting lifestyles and emergence of pathogens.</title>
        <authorList>
            <person name="Haridas S."/>
            <person name="Albert R."/>
            <person name="Binder M."/>
            <person name="Bloem J."/>
            <person name="Labutti K."/>
            <person name="Salamov A."/>
            <person name="Andreopoulos B."/>
            <person name="Baker S."/>
            <person name="Barry K."/>
            <person name="Bills G."/>
            <person name="Bluhm B."/>
            <person name="Cannon C."/>
            <person name="Castanera R."/>
            <person name="Culley D."/>
            <person name="Daum C."/>
            <person name="Ezra D."/>
            <person name="Gonzalez J."/>
            <person name="Henrissat B."/>
            <person name="Kuo A."/>
            <person name="Liang C."/>
            <person name="Lipzen A."/>
            <person name="Lutzoni F."/>
            <person name="Magnuson J."/>
            <person name="Mondo S."/>
            <person name="Nolan M."/>
            <person name="Ohm R."/>
            <person name="Pangilinan J."/>
            <person name="Park H.-J."/>
            <person name="Ramirez L."/>
            <person name="Alfaro M."/>
            <person name="Sun H."/>
            <person name="Tritt A."/>
            <person name="Yoshinaga Y."/>
            <person name="Zwiers L.-H."/>
            <person name="Turgeon B."/>
            <person name="Goodwin S."/>
            <person name="Spatafora J."/>
            <person name="Crous P."/>
            <person name="Grigoriev I."/>
        </authorList>
    </citation>
    <scope>NUCLEOTIDE SEQUENCE</scope>
    <source>
        <strain evidence="2">CBS 125425</strain>
    </source>
</reference>
<dbReference type="EMBL" id="ML996423">
    <property type="protein sequence ID" value="KAF2726617.1"/>
    <property type="molecule type" value="Genomic_DNA"/>
</dbReference>
<comment type="caution">
    <text evidence="2">The sequence shown here is derived from an EMBL/GenBank/DDBJ whole genome shotgun (WGS) entry which is preliminary data.</text>
</comment>
<gene>
    <name evidence="2" type="ORF">EJ04DRAFT_571109</name>
</gene>
<keyword evidence="1" id="KW-0472">Membrane</keyword>